<reference evidence="1 2" key="4">
    <citation type="journal article" date="2011" name="BMC Genomics">
        <title>RNA-Seq improves annotation of protein-coding genes in the cucumber genome.</title>
        <authorList>
            <person name="Li Z."/>
            <person name="Zhang Z."/>
            <person name="Yan P."/>
            <person name="Huang S."/>
            <person name="Fei Z."/>
            <person name="Lin K."/>
        </authorList>
    </citation>
    <scope>NUCLEOTIDE SEQUENCE [LARGE SCALE GENOMIC DNA]</scope>
    <source>
        <strain evidence="2">cv. 9930</strain>
    </source>
</reference>
<proteinExistence type="predicted"/>
<evidence type="ECO:0000313" key="2">
    <source>
        <dbReference type="Proteomes" id="UP000029981"/>
    </source>
</evidence>
<dbReference type="Proteomes" id="UP000029981">
    <property type="component" value="Chromosome 3"/>
</dbReference>
<accession>A0A0A0LF24</accession>
<gene>
    <name evidence="1" type="ORF">Csa_3G727890</name>
</gene>
<dbReference type="EMBL" id="CM002924">
    <property type="protein sequence ID" value="KGN58671.1"/>
    <property type="molecule type" value="Genomic_DNA"/>
</dbReference>
<dbReference type="AlphaFoldDB" id="A0A0A0LF24"/>
<reference evidence="1 2" key="3">
    <citation type="journal article" date="2010" name="BMC Genomics">
        <title>Transcriptome sequencing and comparative analysis of cucumber flowers with different sex types.</title>
        <authorList>
            <person name="Guo S."/>
            <person name="Zheng Y."/>
            <person name="Joung J.G."/>
            <person name="Liu S."/>
            <person name="Zhang Z."/>
            <person name="Crasta O.R."/>
            <person name="Sobral B.W."/>
            <person name="Xu Y."/>
            <person name="Huang S."/>
            <person name="Fei Z."/>
        </authorList>
    </citation>
    <scope>NUCLEOTIDE SEQUENCE [LARGE SCALE GENOMIC DNA]</scope>
    <source>
        <strain evidence="2">cv. 9930</strain>
    </source>
</reference>
<name>A0A0A0LF24_CUCSA</name>
<keyword evidence="2" id="KW-1185">Reference proteome</keyword>
<organism evidence="1 2">
    <name type="scientific">Cucumis sativus</name>
    <name type="common">Cucumber</name>
    <dbReference type="NCBI Taxonomy" id="3659"/>
    <lineage>
        <taxon>Eukaryota</taxon>
        <taxon>Viridiplantae</taxon>
        <taxon>Streptophyta</taxon>
        <taxon>Embryophyta</taxon>
        <taxon>Tracheophyta</taxon>
        <taxon>Spermatophyta</taxon>
        <taxon>Magnoliopsida</taxon>
        <taxon>eudicotyledons</taxon>
        <taxon>Gunneridae</taxon>
        <taxon>Pentapetalae</taxon>
        <taxon>rosids</taxon>
        <taxon>fabids</taxon>
        <taxon>Cucurbitales</taxon>
        <taxon>Cucurbitaceae</taxon>
        <taxon>Benincaseae</taxon>
        <taxon>Cucumis</taxon>
    </lineage>
</organism>
<dbReference type="Gramene" id="KGN58671">
    <property type="protein sequence ID" value="KGN58671"/>
    <property type="gene ID" value="Csa_3G727890"/>
</dbReference>
<sequence length="88" mass="10101">MLASHSMLGITASVLMLQMVCIIRLRWRPCLCPHLVRGYNLQRSEISVELKLPFKWNSRLKSLPEFQGPAIQLNLCGSNILTIIRNMH</sequence>
<reference evidence="1 2" key="2">
    <citation type="journal article" date="2009" name="PLoS ONE">
        <title>An integrated genetic and cytogenetic map of the cucumber genome.</title>
        <authorList>
            <person name="Ren Y."/>
            <person name="Zhang Z."/>
            <person name="Liu J."/>
            <person name="Staub J.E."/>
            <person name="Han Y."/>
            <person name="Cheng Z."/>
            <person name="Li X."/>
            <person name="Lu J."/>
            <person name="Miao H."/>
            <person name="Kang H."/>
            <person name="Xie B."/>
            <person name="Gu X."/>
            <person name="Wang X."/>
            <person name="Du Y."/>
            <person name="Jin W."/>
            <person name="Huang S."/>
        </authorList>
    </citation>
    <scope>NUCLEOTIDE SEQUENCE [LARGE SCALE GENOMIC DNA]</scope>
    <source>
        <strain evidence="2">cv. 9930</strain>
    </source>
</reference>
<evidence type="ECO:0000313" key="1">
    <source>
        <dbReference type="EMBL" id="KGN58671.1"/>
    </source>
</evidence>
<reference evidence="1 2" key="1">
    <citation type="journal article" date="2009" name="Nat. Genet.">
        <title>The genome of the cucumber, Cucumis sativus L.</title>
        <authorList>
            <person name="Huang S."/>
            <person name="Li R."/>
            <person name="Zhang Z."/>
            <person name="Li L."/>
            <person name="Gu X."/>
            <person name="Fan W."/>
            <person name="Lucas W.J."/>
            <person name="Wang X."/>
            <person name="Xie B."/>
            <person name="Ni P."/>
            <person name="Ren Y."/>
            <person name="Zhu H."/>
            <person name="Li J."/>
            <person name="Lin K."/>
            <person name="Jin W."/>
            <person name="Fei Z."/>
            <person name="Li G."/>
            <person name="Staub J."/>
            <person name="Kilian A."/>
            <person name="van der Vossen E.A."/>
            <person name="Wu Y."/>
            <person name="Guo J."/>
            <person name="He J."/>
            <person name="Jia Z."/>
            <person name="Ren Y."/>
            <person name="Tian G."/>
            <person name="Lu Y."/>
            <person name="Ruan J."/>
            <person name="Qian W."/>
            <person name="Wang M."/>
            <person name="Huang Q."/>
            <person name="Li B."/>
            <person name="Xuan Z."/>
            <person name="Cao J."/>
            <person name="Asan"/>
            <person name="Wu Z."/>
            <person name="Zhang J."/>
            <person name="Cai Q."/>
            <person name="Bai Y."/>
            <person name="Zhao B."/>
            <person name="Han Y."/>
            <person name="Li Y."/>
            <person name="Li X."/>
            <person name="Wang S."/>
            <person name="Shi Q."/>
            <person name="Liu S."/>
            <person name="Cho W.K."/>
            <person name="Kim J.Y."/>
            <person name="Xu Y."/>
            <person name="Heller-Uszynska K."/>
            <person name="Miao H."/>
            <person name="Cheng Z."/>
            <person name="Zhang S."/>
            <person name="Wu J."/>
            <person name="Yang Y."/>
            <person name="Kang H."/>
            <person name="Li M."/>
            <person name="Liang H."/>
            <person name="Ren X."/>
            <person name="Shi Z."/>
            <person name="Wen M."/>
            <person name="Jian M."/>
            <person name="Yang H."/>
            <person name="Zhang G."/>
            <person name="Yang Z."/>
            <person name="Chen R."/>
            <person name="Liu S."/>
            <person name="Li J."/>
            <person name="Ma L."/>
            <person name="Liu H."/>
            <person name="Zhou Y."/>
            <person name="Zhao J."/>
            <person name="Fang X."/>
            <person name="Li G."/>
            <person name="Fang L."/>
            <person name="Li Y."/>
            <person name="Liu D."/>
            <person name="Zheng H."/>
            <person name="Zhang Y."/>
            <person name="Qin N."/>
            <person name="Li Z."/>
            <person name="Yang G."/>
            <person name="Yang S."/>
            <person name="Bolund L."/>
            <person name="Kristiansen K."/>
            <person name="Zheng H."/>
            <person name="Li S."/>
            <person name="Zhang X."/>
            <person name="Yang H."/>
            <person name="Wang J."/>
            <person name="Sun R."/>
            <person name="Zhang B."/>
            <person name="Jiang S."/>
            <person name="Wang J."/>
            <person name="Du Y."/>
            <person name="Li S."/>
        </authorList>
    </citation>
    <scope>NUCLEOTIDE SEQUENCE [LARGE SCALE GENOMIC DNA]</scope>
    <source>
        <strain evidence="2">cv. 9930</strain>
    </source>
</reference>
<protein>
    <submittedName>
        <fullName evidence="1">Uncharacterized protein</fullName>
    </submittedName>
</protein>